<feature type="transmembrane region" description="Helical" evidence="1">
    <location>
        <begin position="89"/>
        <end position="109"/>
    </location>
</feature>
<feature type="transmembrane region" description="Helical" evidence="1">
    <location>
        <begin position="277"/>
        <end position="298"/>
    </location>
</feature>
<dbReference type="InterPro" id="IPR021552">
    <property type="entry name" value="ArsP_2"/>
</dbReference>
<dbReference type="NCBIfam" id="NF037962">
    <property type="entry name" value="arsenic_eff"/>
    <property type="match status" value="1"/>
</dbReference>
<feature type="transmembrane region" description="Helical" evidence="1">
    <location>
        <begin position="196"/>
        <end position="215"/>
    </location>
</feature>
<protein>
    <recommendedName>
        <fullName evidence="4">10TM heavy-metal exporter</fullName>
    </recommendedName>
</protein>
<name>A0ABN0NGF2_9GAMM</name>
<dbReference type="EMBL" id="AHCF02000022">
    <property type="protein sequence ID" value="ERG60643.1"/>
    <property type="molecule type" value="Genomic_DNA"/>
</dbReference>
<feature type="transmembrane region" description="Helical" evidence="1">
    <location>
        <begin position="366"/>
        <end position="389"/>
    </location>
</feature>
<evidence type="ECO:0000313" key="2">
    <source>
        <dbReference type="EMBL" id="ERG60643.1"/>
    </source>
</evidence>
<evidence type="ECO:0008006" key="4">
    <source>
        <dbReference type="Google" id="ProtNLM"/>
    </source>
</evidence>
<reference evidence="2" key="2">
    <citation type="submission" date="2013-04" db="EMBL/GenBank/DDBJ databases">
        <title>Genome sequence of Pseudoalteromonas undina.</title>
        <authorList>
            <person name="Xie B.-B."/>
            <person name="Rong J.-C."/>
            <person name="Qin Q.-L."/>
            <person name="Shu Y.-L."/>
            <person name="Zhang Y.-Z."/>
        </authorList>
    </citation>
    <scope>NUCLEOTIDE SEQUENCE</scope>
    <source>
        <strain evidence="2">NCIMB 2128</strain>
    </source>
</reference>
<proteinExistence type="predicted"/>
<feature type="transmembrane region" description="Helical" evidence="1">
    <location>
        <begin position="50"/>
        <end position="69"/>
    </location>
</feature>
<gene>
    <name evidence="2" type="ORF">PUND_11615</name>
</gene>
<sequence>MFLTEHLGVISPAAKRVFHQNKRLILPLLILVCLALPSLRTITITALSDAFFQVSVFVAATLFIYYYAIDHLPQLELRYLNAKSPVLEVSFAAFLGMLPGCGGAIIVVTQFTKGQASFGAIVAVLTATMGDAAFLLLATRPTDGLSIMAIGLVVGTLTGLLVNKLHKTGYLCPTNQKQTQPVTVLPTKIIKLSKPIWLMAIIPGLLIAFILAFNIDLSQFGNHVVNAVSFFGALMALFVVFMWALSSKGESYKEVTSEDDVCSPPSKITKVLQDTHFVTAWVVASFILFELLVSVFGLDLKTWFVNYAYLAPLIAVLIGFLPGCGPQIIVTTLYIQGVIPFSALAANAISNDGDALFPAIAMAPRAAIIATIYTAIPALMVGYGLYYFVT</sequence>
<organism evidence="2 3">
    <name type="scientific">Pseudoalteromonas undina</name>
    <dbReference type="NCBI Taxonomy" id="43660"/>
    <lineage>
        <taxon>Bacteria</taxon>
        <taxon>Pseudomonadati</taxon>
        <taxon>Pseudomonadota</taxon>
        <taxon>Gammaproteobacteria</taxon>
        <taxon>Alteromonadales</taxon>
        <taxon>Pseudoalteromonadaceae</taxon>
        <taxon>Pseudoalteromonas</taxon>
    </lineage>
</organism>
<feature type="transmembrane region" description="Helical" evidence="1">
    <location>
        <begin position="144"/>
        <end position="162"/>
    </location>
</feature>
<comment type="caution">
    <text evidence="2">The sequence shown here is derived from an EMBL/GenBank/DDBJ whole genome shotgun (WGS) entry which is preliminary data.</text>
</comment>
<evidence type="ECO:0000313" key="3">
    <source>
        <dbReference type="Proteomes" id="UP000016534"/>
    </source>
</evidence>
<keyword evidence="3" id="KW-1185">Reference proteome</keyword>
<dbReference type="Pfam" id="PF11449">
    <property type="entry name" value="ArsP_2"/>
    <property type="match status" value="1"/>
</dbReference>
<feature type="transmembrane region" description="Helical" evidence="1">
    <location>
        <begin position="24"/>
        <end position="43"/>
    </location>
</feature>
<feature type="transmembrane region" description="Helical" evidence="1">
    <location>
        <begin position="116"/>
        <end position="138"/>
    </location>
</feature>
<reference evidence="2" key="1">
    <citation type="journal article" date="2012" name="J. Bacteriol.">
        <title>Genome sequences of type strains of seven species of the marine bacterium Pseudoalteromonas.</title>
        <authorList>
            <person name="Xie B.B."/>
            <person name="Shu Y.L."/>
            <person name="Qin Q.L."/>
            <person name="Rong J.C."/>
            <person name="Zhang X.Y."/>
            <person name="Chen X.L."/>
            <person name="Shi M."/>
            <person name="He H.L."/>
            <person name="Zhou B.C."/>
            <person name="Zhang Y.Z."/>
        </authorList>
    </citation>
    <scope>NUCLEOTIDE SEQUENCE [LARGE SCALE GENOMIC DNA]</scope>
    <source>
        <strain evidence="2">NCIMB 2128</strain>
    </source>
</reference>
<keyword evidence="1" id="KW-0472">Membrane</keyword>
<feature type="transmembrane region" description="Helical" evidence="1">
    <location>
        <begin position="227"/>
        <end position="245"/>
    </location>
</feature>
<keyword evidence="1" id="KW-0812">Transmembrane</keyword>
<evidence type="ECO:0000256" key="1">
    <source>
        <dbReference type="SAM" id="Phobius"/>
    </source>
</evidence>
<accession>A0ABN0NGF2</accession>
<dbReference type="Proteomes" id="UP000016534">
    <property type="component" value="Unassembled WGS sequence"/>
</dbReference>
<keyword evidence="1" id="KW-1133">Transmembrane helix</keyword>